<sequence length="546" mass="59212">MSLIIQHILKRKMVSGAIALALIGGGYWGYGKLFPSTVAIRYVTSDVQKGTLIVSVSGSGQISATNQVDLKAKASGDIVYLGIKNGQEVKAGQLLAQVDSRDAQKTVRDAEVSLEQAKVALEKLKGVTTDEGTIRGIKEKAQDDLKKAYDDGFNNVSNAFLDFPDIVTGLYNLLFSATLDRVQWNIDYYTGTAKVYDKDKAQQYRDDVAVKYQEARKEYDKAFADYKNASRYSDSATIENLINETYDAAKALAESTKSAANLIQFYKDTLTARNITPNSFADTHLSALNTYTSKTNSYLLSLLTVKNTILNDKETLANTGFDITDQKIKVTQAENSLLDARQKLADYFIRAPFDGVIAVVNVEKGYSVSASTVVTTIITKQRTAKIAFNEVDVAKVKIGQKVTLTFDAIEGLSISGEVAEIDSIGTVSQGVVNYNVKIVFDTQDDRVKPGMSVSAAVITDVKQDVLLVPNSAVKSDGNGQYVEFLINNAPQSQSVEAGLSNDTMTEIKSGIKEGDKIVIQTITVAIQTQTTQSSTGFRIPGLGGGR</sequence>
<feature type="domain" description="Multidrug resistance protein MdtA-like barrel-sandwich hybrid" evidence="5">
    <location>
        <begin position="66"/>
        <end position="378"/>
    </location>
</feature>
<name>A0A0G1N7A2_9BACT</name>
<feature type="transmembrane region" description="Helical" evidence="4">
    <location>
        <begin position="12"/>
        <end position="30"/>
    </location>
</feature>
<feature type="domain" description="Multidrug resistance protein MdtA-like C-terminal permuted SH3" evidence="6">
    <location>
        <begin position="464"/>
        <end position="522"/>
    </location>
</feature>
<dbReference type="NCBIfam" id="TIGR01730">
    <property type="entry name" value="RND_mfp"/>
    <property type="match status" value="1"/>
</dbReference>
<dbReference type="PANTHER" id="PTHR32347">
    <property type="entry name" value="EFFLUX SYSTEM COMPONENT YKNX-RELATED"/>
    <property type="match status" value="1"/>
</dbReference>
<dbReference type="Gene3D" id="1.10.287.470">
    <property type="entry name" value="Helix hairpin bin"/>
    <property type="match status" value="1"/>
</dbReference>
<evidence type="ECO:0000256" key="4">
    <source>
        <dbReference type="SAM" id="Phobius"/>
    </source>
</evidence>
<dbReference type="AlphaFoldDB" id="A0A0G1N7A2"/>
<dbReference type="GO" id="GO:0030313">
    <property type="term" value="C:cell envelope"/>
    <property type="evidence" value="ECO:0007669"/>
    <property type="project" value="UniProtKB-SubCell"/>
</dbReference>
<dbReference type="Gene3D" id="6.20.50.140">
    <property type="match status" value="1"/>
</dbReference>
<evidence type="ECO:0000256" key="2">
    <source>
        <dbReference type="ARBA" id="ARBA00009477"/>
    </source>
</evidence>
<proteinExistence type="inferred from homology"/>
<gene>
    <name evidence="8" type="ORF">UX24_C0018G0005</name>
</gene>
<reference evidence="8 9" key="1">
    <citation type="journal article" date="2015" name="Nature">
        <title>rRNA introns, odd ribosomes, and small enigmatic genomes across a large radiation of phyla.</title>
        <authorList>
            <person name="Brown C.T."/>
            <person name="Hug L.A."/>
            <person name="Thomas B.C."/>
            <person name="Sharon I."/>
            <person name="Castelle C.J."/>
            <person name="Singh A."/>
            <person name="Wilkins M.J."/>
            <person name="Williams K.H."/>
            <person name="Banfield J.F."/>
        </authorList>
    </citation>
    <scope>NUCLEOTIDE SEQUENCE [LARGE SCALE GENOMIC DNA]</scope>
</reference>
<keyword evidence="4" id="KW-0472">Membrane</keyword>
<dbReference type="InterPro" id="IPR006143">
    <property type="entry name" value="RND_pump_MFP"/>
</dbReference>
<accession>A0A0G1N7A2</accession>
<evidence type="ECO:0000313" key="9">
    <source>
        <dbReference type="Proteomes" id="UP000034020"/>
    </source>
</evidence>
<dbReference type="InterPro" id="IPR058625">
    <property type="entry name" value="MdtA-like_BSH"/>
</dbReference>
<dbReference type="Pfam" id="PF25967">
    <property type="entry name" value="RND-MFP_C"/>
    <property type="match status" value="1"/>
</dbReference>
<keyword evidence="4" id="KW-1133">Transmembrane helix</keyword>
<comment type="caution">
    <text evidence="8">The sequence shown here is derived from an EMBL/GenBank/DDBJ whole genome shotgun (WGS) entry which is preliminary data.</text>
</comment>
<dbReference type="SUPFAM" id="SSF111369">
    <property type="entry name" value="HlyD-like secretion proteins"/>
    <property type="match status" value="2"/>
</dbReference>
<evidence type="ECO:0000313" key="8">
    <source>
        <dbReference type="EMBL" id="KKU16187.1"/>
    </source>
</evidence>
<dbReference type="Pfam" id="PF25990">
    <property type="entry name" value="Beta-barrel_YknX"/>
    <property type="match status" value="1"/>
</dbReference>
<dbReference type="GO" id="GO:0022857">
    <property type="term" value="F:transmembrane transporter activity"/>
    <property type="evidence" value="ECO:0007669"/>
    <property type="project" value="InterPro"/>
</dbReference>
<dbReference type="Gene3D" id="2.40.50.100">
    <property type="match status" value="2"/>
</dbReference>
<comment type="similarity">
    <text evidence="2">Belongs to the membrane fusion protein (MFP) (TC 8.A.1) family.</text>
</comment>
<dbReference type="Gene3D" id="2.40.30.170">
    <property type="match status" value="1"/>
</dbReference>
<evidence type="ECO:0000256" key="3">
    <source>
        <dbReference type="ARBA" id="ARBA00023054"/>
    </source>
</evidence>
<dbReference type="EMBL" id="LCLL01000018">
    <property type="protein sequence ID" value="KKU16187.1"/>
    <property type="molecule type" value="Genomic_DNA"/>
</dbReference>
<organism evidence="8 9">
    <name type="scientific">Candidatus Giovannonibacteria bacterium GW2011_GWB1_45_9b</name>
    <dbReference type="NCBI Taxonomy" id="1618653"/>
    <lineage>
        <taxon>Bacteria</taxon>
        <taxon>Candidatus Giovannoniibacteriota</taxon>
    </lineage>
</organism>
<protein>
    <submittedName>
        <fullName evidence="8">Efflux transporter, RND family, MFP subunit</fullName>
    </submittedName>
</protein>
<keyword evidence="4" id="KW-0812">Transmembrane</keyword>
<dbReference type="InterPro" id="IPR058636">
    <property type="entry name" value="Beta-barrel_YknX"/>
</dbReference>
<dbReference type="PANTHER" id="PTHR32347:SF23">
    <property type="entry name" value="BLL5650 PROTEIN"/>
    <property type="match status" value="1"/>
</dbReference>
<comment type="subcellular location">
    <subcellularLocation>
        <location evidence="1">Cell envelope</location>
    </subcellularLocation>
</comment>
<evidence type="ECO:0000259" key="6">
    <source>
        <dbReference type="Pfam" id="PF25967"/>
    </source>
</evidence>
<feature type="domain" description="YknX-like beta-barrel" evidence="7">
    <location>
        <begin position="388"/>
        <end position="456"/>
    </location>
</feature>
<keyword evidence="3" id="KW-0175">Coiled coil</keyword>
<evidence type="ECO:0000256" key="1">
    <source>
        <dbReference type="ARBA" id="ARBA00004196"/>
    </source>
</evidence>
<dbReference type="InterPro" id="IPR050465">
    <property type="entry name" value="UPF0194_transport"/>
</dbReference>
<dbReference type="Pfam" id="PF25917">
    <property type="entry name" value="BSH_RND"/>
    <property type="match status" value="1"/>
</dbReference>
<dbReference type="Proteomes" id="UP000034020">
    <property type="component" value="Unassembled WGS sequence"/>
</dbReference>
<evidence type="ECO:0000259" key="7">
    <source>
        <dbReference type="Pfam" id="PF25990"/>
    </source>
</evidence>
<evidence type="ECO:0000259" key="5">
    <source>
        <dbReference type="Pfam" id="PF25917"/>
    </source>
</evidence>
<dbReference type="InterPro" id="IPR058627">
    <property type="entry name" value="MdtA-like_C"/>
</dbReference>
<dbReference type="GO" id="GO:0016020">
    <property type="term" value="C:membrane"/>
    <property type="evidence" value="ECO:0007669"/>
    <property type="project" value="InterPro"/>
</dbReference>